<evidence type="ECO:0000313" key="9">
    <source>
        <dbReference type="EMBL" id="GIJ45891.1"/>
    </source>
</evidence>
<comment type="caution">
    <text evidence="9">The sequence shown here is derived from an EMBL/GenBank/DDBJ whole genome shotgun (WGS) entry which is preliminary data.</text>
</comment>
<organism evidence="9 10">
    <name type="scientific">Virgisporangium aliadipatigenens</name>
    <dbReference type="NCBI Taxonomy" id="741659"/>
    <lineage>
        <taxon>Bacteria</taxon>
        <taxon>Bacillati</taxon>
        <taxon>Actinomycetota</taxon>
        <taxon>Actinomycetes</taxon>
        <taxon>Micromonosporales</taxon>
        <taxon>Micromonosporaceae</taxon>
        <taxon>Virgisporangium</taxon>
    </lineage>
</organism>
<feature type="region of interest" description="Disordered" evidence="7">
    <location>
        <begin position="1"/>
        <end position="23"/>
    </location>
</feature>
<dbReference type="InterPro" id="IPR045018">
    <property type="entry name" value="Azg-like"/>
</dbReference>
<keyword evidence="4 8" id="KW-0812">Transmembrane</keyword>
<feature type="transmembrane region" description="Helical" evidence="8">
    <location>
        <begin position="127"/>
        <end position="148"/>
    </location>
</feature>
<feature type="transmembrane region" description="Helical" evidence="8">
    <location>
        <begin position="389"/>
        <end position="419"/>
    </location>
</feature>
<dbReference type="AlphaFoldDB" id="A0A8J3YL57"/>
<reference evidence="9" key="1">
    <citation type="submission" date="2021-01" db="EMBL/GenBank/DDBJ databases">
        <title>Whole genome shotgun sequence of Virgisporangium aliadipatigenens NBRC 105644.</title>
        <authorList>
            <person name="Komaki H."/>
            <person name="Tamura T."/>
        </authorList>
    </citation>
    <scope>NUCLEOTIDE SEQUENCE</scope>
    <source>
        <strain evidence="9">NBRC 105644</strain>
    </source>
</reference>
<feature type="transmembrane region" description="Helical" evidence="8">
    <location>
        <begin position="228"/>
        <end position="246"/>
    </location>
</feature>
<evidence type="ECO:0000313" key="10">
    <source>
        <dbReference type="Proteomes" id="UP000619260"/>
    </source>
</evidence>
<keyword evidence="6 8" id="KW-0472">Membrane</keyword>
<keyword evidence="3" id="KW-0813">Transport</keyword>
<feature type="transmembrane region" description="Helical" evidence="8">
    <location>
        <begin position="160"/>
        <end position="183"/>
    </location>
</feature>
<feature type="transmembrane region" description="Helical" evidence="8">
    <location>
        <begin position="477"/>
        <end position="495"/>
    </location>
</feature>
<evidence type="ECO:0000256" key="2">
    <source>
        <dbReference type="ARBA" id="ARBA00005697"/>
    </source>
</evidence>
<keyword evidence="10" id="KW-1185">Reference proteome</keyword>
<dbReference type="InterPro" id="IPR006043">
    <property type="entry name" value="NCS2"/>
</dbReference>
<dbReference type="PANTHER" id="PTHR43337">
    <property type="entry name" value="XANTHINE/URACIL PERMEASE C887.17-RELATED"/>
    <property type="match status" value="1"/>
</dbReference>
<gene>
    <name evidence="9" type="primary">pbuG</name>
    <name evidence="9" type="ORF">Val02_27770</name>
</gene>
<dbReference type="PANTHER" id="PTHR43337:SF1">
    <property type="entry name" value="XANTHINE_URACIL PERMEASE C887.17-RELATED"/>
    <property type="match status" value="1"/>
</dbReference>
<dbReference type="GO" id="GO:0005345">
    <property type="term" value="F:purine nucleobase transmembrane transporter activity"/>
    <property type="evidence" value="ECO:0007669"/>
    <property type="project" value="TreeGrafter"/>
</dbReference>
<evidence type="ECO:0000256" key="5">
    <source>
        <dbReference type="ARBA" id="ARBA00022989"/>
    </source>
</evidence>
<feature type="transmembrane region" description="Helical" evidence="8">
    <location>
        <begin position="439"/>
        <end position="465"/>
    </location>
</feature>
<feature type="transmembrane region" description="Helical" evidence="8">
    <location>
        <begin position="289"/>
        <end position="309"/>
    </location>
</feature>
<evidence type="ECO:0000256" key="1">
    <source>
        <dbReference type="ARBA" id="ARBA00004127"/>
    </source>
</evidence>
<proteinExistence type="inferred from homology"/>
<accession>A0A8J3YL57</accession>
<evidence type="ECO:0000256" key="3">
    <source>
        <dbReference type="ARBA" id="ARBA00022448"/>
    </source>
</evidence>
<sequence>MAATDTPAPDIPPGPPPEAPHAPRNAFDRYFEISARRSTLAREIRGGLATFFTMSYIVVLNPLILANAKDSTGATLPITQLAAATALVAGVVTILMGVVGRFPLALAAGLGVNALVALEIAPKMTWADAMGLVVIEGLLITIFVLTGLREALFRAVPAQLKIAIGVGIGLFLTVIGFVDAGVVRSSGKASPPLQLGTANMLTGWPAVVFVAGLLVTLVLVVRKVRGAILIGIAFGTVLAIVVEALAKVGPSFTPPDKANPNGWSLNVPSWPDKVFALPDLGLLGKFSVLGAWESAGVLVAVMFVFTLLVTDFFDTMGTMVAVGYEAGPEGGLIREDGTPPRTREILLVDSIAAAAGGAASVSSNTSYIESASGVAEGARTGVANLVTGALFLLAMFFSPLVTVVPFEAASVALIVVGFLMMTSVRGIDWTDYEIGIPAFLAIVLMPFTYSISAGIGAAFIAFVLLKAVRGKAREVGVLMWVAAALFVVYFLRAPIESLIF</sequence>
<keyword evidence="5 8" id="KW-1133">Transmembrane helix</keyword>
<feature type="transmembrane region" description="Helical" evidence="8">
    <location>
        <begin position="78"/>
        <end position="99"/>
    </location>
</feature>
<name>A0A8J3YL57_9ACTN</name>
<evidence type="ECO:0000256" key="4">
    <source>
        <dbReference type="ARBA" id="ARBA00022692"/>
    </source>
</evidence>
<dbReference type="Proteomes" id="UP000619260">
    <property type="component" value="Unassembled WGS sequence"/>
</dbReference>
<comment type="subcellular location">
    <subcellularLocation>
        <location evidence="1">Endomembrane system</location>
        <topology evidence="1">Multi-pass membrane protein</topology>
    </subcellularLocation>
</comment>
<feature type="compositionally biased region" description="Pro residues" evidence="7">
    <location>
        <begin position="9"/>
        <end position="20"/>
    </location>
</feature>
<dbReference type="Pfam" id="PF00860">
    <property type="entry name" value="Xan_ur_permease"/>
    <property type="match status" value="1"/>
</dbReference>
<feature type="transmembrane region" description="Helical" evidence="8">
    <location>
        <begin position="46"/>
        <end position="66"/>
    </location>
</feature>
<dbReference type="RefSeq" id="WP_203899423.1">
    <property type="nucleotide sequence ID" value="NZ_BOPF01000008.1"/>
</dbReference>
<protein>
    <submittedName>
        <fullName evidence="9">MFS transporter</fullName>
    </submittedName>
</protein>
<dbReference type="GO" id="GO:0012505">
    <property type="term" value="C:endomembrane system"/>
    <property type="evidence" value="ECO:0007669"/>
    <property type="project" value="UniProtKB-SubCell"/>
</dbReference>
<evidence type="ECO:0000256" key="8">
    <source>
        <dbReference type="SAM" id="Phobius"/>
    </source>
</evidence>
<feature type="transmembrane region" description="Helical" evidence="8">
    <location>
        <begin position="104"/>
        <end position="121"/>
    </location>
</feature>
<comment type="similarity">
    <text evidence="2">Belongs to the nucleobase:cation symporter-2 (NCS2) (TC 2.A.40) family. Azg-like subfamily.</text>
</comment>
<dbReference type="GO" id="GO:0005886">
    <property type="term" value="C:plasma membrane"/>
    <property type="evidence" value="ECO:0007669"/>
    <property type="project" value="TreeGrafter"/>
</dbReference>
<feature type="transmembrane region" description="Helical" evidence="8">
    <location>
        <begin position="203"/>
        <end position="221"/>
    </location>
</feature>
<dbReference type="EMBL" id="BOPF01000008">
    <property type="protein sequence ID" value="GIJ45891.1"/>
    <property type="molecule type" value="Genomic_DNA"/>
</dbReference>
<evidence type="ECO:0000256" key="6">
    <source>
        <dbReference type="ARBA" id="ARBA00023136"/>
    </source>
</evidence>
<evidence type="ECO:0000256" key="7">
    <source>
        <dbReference type="SAM" id="MobiDB-lite"/>
    </source>
</evidence>